<feature type="non-terminal residue" evidence="4">
    <location>
        <position position="902"/>
    </location>
</feature>
<dbReference type="Pfam" id="PF13634">
    <property type="entry name" value="Nucleoporin_FG"/>
    <property type="match status" value="3"/>
</dbReference>
<accession>A0A6A6WSP4</accession>
<sequence length="902" mass="96938">MAVPNDHHVRVLESIADLEVRGREAAFSLFTINHFTSLQEVAVTDIVNCLFCVVGAVPALRNLLLVTPDAPLLSRRQVDILSERIASCHSILRKIAVCVREADDWLGPVTSTDPAEAPPSFYPYPQGELRDARETVGACFRDMVVAITTARAEHLSRFGFLTDDEVYECRRLRVALKHPEYSKQPELALSPPAPPPPPALAPEPVPIKVSDNSPIPSTAQRDVLELAHPRGFRGRYGLPDYPLPHKQLYVQLSPPDPALRFDTSFEEDELRRQQLRSEGRYPDIAAFGVWPPTSIEPNSVQDRQLRPVMADKGKGPATPIASSADSSAVNTPISTRESSPATNIAKGMATNAPDPVPTNAPRTADSESQTSSKEGIVDSSLENTTDTTSIPATEETASGAEPDQSATEARKDPETFTPESVQAKPVTKPVATTTSPPHVCSGSNQPTSPANTATNLEAYILRPVWEDVYHAIEWSYKIEQLPLENAEIQAHMETLEPNYSIINSISELLPEQLRVIRIRVKARHGHLQSLQYGREVDMFTKMGTFQLKSVIFILKTSLSPQSEVEDGNKTFENQGNAFQPPAGSADQGFSRNLFGGANQAHGNSLFGNPNQNNNRGLFGNHNQNNSRGLFGNRYQNNNRGLFSNRDQTTSVVNPPGPPQSAIHLEEYVKNLENQGEVCLYLEKDSTTNVVQHYQSMPFNLPYRGLSFEELRLADLKAGRTGLSSKPSTPFGVNNASSTTLGGGGLFGSRPTTYKALVEQSSNSHTRGDIGNARHASSGGLFGGATPHASTASTSSATTPNNYTPTVPSIFGGLSAQATASRFGPGSWLSDRPGTQSTTIPSEGGVFSVPGQSTTASSGGPLFGVPAQSTTAPSRGGLFGTLGQSTTAPSGGGLFGGVRTQST</sequence>
<feature type="region of interest" description="Disordered" evidence="3">
    <location>
        <begin position="820"/>
        <end position="902"/>
    </location>
</feature>
<keyword evidence="2" id="KW-0811">Translocation</keyword>
<feature type="compositionally biased region" description="Polar residues" evidence="3">
    <location>
        <begin position="430"/>
        <end position="450"/>
    </location>
</feature>
<evidence type="ECO:0000256" key="1">
    <source>
        <dbReference type="ARBA" id="ARBA00004567"/>
    </source>
</evidence>
<organism evidence="4 5">
    <name type="scientific">Melanomma pulvis-pyrius CBS 109.77</name>
    <dbReference type="NCBI Taxonomy" id="1314802"/>
    <lineage>
        <taxon>Eukaryota</taxon>
        <taxon>Fungi</taxon>
        <taxon>Dikarya</taxon>
        <taxon>Ascomycota</taxon>
        <taxon>Pezizomycotina</taxon>
        <taxon>Dothideomycetes</taxon>
        <taxon>Pleosporomycetidae</taxon>
        <taxon>Pleosporales</taxon>
        <taxon>Melanommataceae</taxon>
        <taxon>Melanomma</taxon>
    </lineage>
</organism>
<protein>
    <submittedName>
        <fullName evidence="4">Uncharacterized protein</fullName>
    </submittedName>
</protein>
<dbReference type="OrthoDB" id="3797628at2759"/>
<keyword evidence="2" id="KW-0539">Nucleus</keyword>
<feature type="compositionally biased region" description="Low complexity" evidence="3">
    <location>
        <begin position="784"/>
        <end position="803"/>
    </location>
</feature>
<keyword evidence="5" id="KW-1185">Reference proteome</keyword>
<dbReference type="Proteomes" id="UP000799757">
    <property type="component" value="Unassembled WGS sequence"/>
</dbReference>
<feature type="compositionally biased region" description="Polar residues" evidence="3">
    <location>
        <begin position="320"/>
        <end position="342"/>
    </location>
</feature>
<reference evidence="4" key="1">
    <citation type="journal article" date="2020" name="Stud. Mycol.">
        <title>101 Dothideomycetes genomes: a test case for predicting lifestyles and emergence of pathogens.</title>
        <authorList>
            <person name="Haridas S."/>
            <person name="Albert R."/>
            <person name="Binder M."/>
            <person name="Bloem J."/>
            <person name="Labutti K."/>
            <person name="Salamov A."/>
            <person name="Andreopoulos B."/>
            <person name="Baker S."/>
            <person name="Barry K."/>
            <person name="Bills G."/>
            <person name="Bluhm B."/>
            <person name="Cannon C."/>
            <person name="Castanera R."/>
            <person name="Culley D."/>
            <person name="Daum C."/>
            <person name="Ezra D."/>
            <person name="Gonzalez J."/>
            <person name="Henrissat B."/>
            <person name="Kuo A."/>
            <person name="Liang C."/>
            <person name="Lipzen A."/>
            <person name="Lutzoni F."/>
            <person name="Magnuson J."/>
            <person name="Mondo S."/>
            <person name="Nolan M."/>
            <person name="Ohm R."/>
            <person name="Pangilinan J."/>
            <person name="Park H.-J."/>
            <person name="Ramirez L."/>
            <person name="Alfaro M."/>
            <person name="Sun H."/>
            <person name="Tritt A."/>
            <person name="Yoshinaga Y."/>
            <person name="Zwiers L.-H."/>
            <person name="Turgeon B."/>
            <person name="Goodwin S."/>
            <person name="Spatafora J."/>
            <person name="Crous P."/>
            <person name="Grigoriev I."/>
        </authorList>
    </citation>
    <scope>NUCLEOTIDE SEQUENCE</scope>
    <source>
        <strain evidence="4">CBS 109.77</strain>
    </source>
</reference>
<dbReference type="AlphaFoldDB" id="A0A6A6WSP4"/>
<evidence type="ECO:0000313" key="4">
    <source>
        <dbReference type="EMBL" id="KAF2786935.1"/>
    </source>
</evidence>
<feature type="compositionally biased region" description="Polar residues" evidence="3">
    <location>
        <begin position="600"/>
        <end position="632"/>
    </location>
</feature>
<feature type="region of interest" description="Disordered" evidence="3">
    <location>
        <begin position="183"/>
        <end position="204"/>
    </location>
</feature>
<feature type="region of interest" description="Disordered" evidence="3">
    <location>
        <begin position="309"/>
        <end position="450"/>
    </location>
</feature>
<feature type="compositionally biased region" description="Polar residues" evidence="3">
    <location>
        <begin position="380"/>
        <end position="391"/>
    </location>
</feature>
<dbReference type="InterPro" id="IPR025574">
    <property type="entry name" value="Nucleoporin_FG_rpt"/>
</dbReference>
<proteinExistence type="predicted"/>
<feature type="region of interest" description="Disordered" evidence="3">
    <location>
        <begin position="564"/>
        <end position="632"/>
    </location>
</feature>
<feature type="compositionally biased region" description="Pro residues" evidence="3">
    <location>
        <begin position="191"/>
        <end position="204"/>
    </location>
</feature>
<keyword evidence="2" id="KW-0653">Protein transport</keyword>
<keyword evidence="2" id="KW-0906">Nuclear pore complex</keyword>
<dbReference type="GO" id="GO:0005643">
    <property type="term" value="C:nuclear pore"/>
    <property type="evidence" value="ECO:0007669"/>
    <property type="project" value="UniProtKB-SubCell"/>
</dbReference>
<dbReference type="EMBL" id="MU002384">
    <property type="protein sequence ID" value="KAF2786935.1"/>
    <property type="molecule type" value="Genomic_DNA"/>
</dbReference>
<evidence type="ECO:0000256" key="2">
    <source>
        <dbReference type="ARBA" id="ARBA00023132"/>
    </source>
</evidence>
<evidence type="ECO:0000256" key="3">
    <source>
        <dbReference type="SAM" id="MobiDB-lite"/>
    </source>
</evidence>
<keyword evidence="2" id="KW-0509">mRNA transport</keyword>
<feature type="region of interest" description="Disordered" evidence="3">
    <location>
        <begin position="760"/>
        <end position="803"/>
    </location>
</feature>
<gene>
    <name evidence="4" type="ORF">K505DRAFT_329993</name>
</gene>
<comment type="subcellular location">
    <subcellularLocation>
        <location evidence="1">Nucleus</location>
        <location evidence="1">Nuclear pore complex</location>
    </subcellularLocation>
</comment>
<name>A0A6A6WSP4_9PLEO</name>
<evidence type="ECO:0000313" key="5">
    <source>
        <dbReference type="Proteomes" id="UP000799757"/>
    </source>
</evidence>
<keyword evidence="2" id="KW-0813">Transport</keyword>